<dbReference type="InterPro" id="IPR036291">
    <property type="entry name" value="NAD(P)-bd_dom_sf"/>
</dbReference>
<evidence type="ECO:0000313" key="1">
    <source>
        <dbReference type="EMBL" id="QDY52114.1"/>
    </source>
</evidence>
<dbReference type="CDD" id="cd02513">
    <property type="entry name" value="CMP-NeuAc_Synthase"/>
    <property type="match status" value="1"/>
</dbReference>
<dbReference type="PANTHER" id="PTHR21485">
    <property type="entry name" value="HAD SUPERFAMILY MEMBERS CMAS AND KDSC"/>
    <property type="match status" value="1"/>
</dbReference>
<reference evidence="1" key="1">
    <citation type="submission" date="2018-11" db="EMBL/GenBank/DDBJ databases">
        <title>A distinct lineage of giant viruses engineers rhodopsin photosystems in predatory marine eukaryotes.</title>
        <authorList>
            <person name="Needham D.M."/>
            <person name="Yoshizawa S."/>
            <person name="Hosaka T."/>
            <person name="Poirier C."/>
            <person name="Choi C.-J."/>
            <person name="Hehenberger E."/>
            <person name="Irwin N.A.T."/>
            <person name="Wilken S."/>
            <person name="Yung C.-M."/>
            <person name="Bachy C."/>
            <person name="Kurihara R."/>
            <person name="Nakajima Y."/>
            <person name="Kojima K."/>
            <person name="Kimura-Someya T."/>
            <person name="Leonard G."/>
            <person name="Malmstrom R.R."/>
            <person name="Mende D."/>
            <person name="Olson D.K."/>
            <person name="Sudo Y."/>
            <person name="Sudek S."/>
            <person name="Richards T.A."/>
            <person name="DeLong E.F."/>
            <person name="Keeling P.J."/>
            <person name="Santoro A.E."/>
            <person name="Shirouzu M."/>
            <person name="Iwasaki W."/>
            <person name="Worden A.Z."/>
        </authorList>
    </citation>
    <scope>NUCLEOTIDE SEQUENCE</scope>
</reference>
<protein>
    <recommendedName>
        <fullName evidence="2">Acylneuraminate cytidylyltransferase</fullName>
    </recommendedName>
</protein>
<dbReference type="PRINTS" id="PR00080">
    <property type="entry name" value="SDRFAMILY"/>
</dbReference>
<dbReference type="Pfam" id="PF02348">
    <property type="entry name" value="CTP_transf_3"/>
    <property type="match status" value="1"/>
</dbReference>
<gene>
    <name evidence="1" type="ORF">3_93</name>
</gene>
<accession>A0A5B8IQ75</accession>
<dbReference type="PRINTS" id="PR00081">
    <property type="entry name" value="GDHRDH"/>
</dbReference>
<dbReference type="InterPro" id="IPR002347">
    <property type="entry name" value="SDR_fam"/>
</dbReference>
<dbReference type="InterPro" id="IPR003329">
    <property type="entry name" value="Cytidylyl_trans"/>
</dbReference>
<dbReference type="Gene3D" id="3.90.550.10">
    <property type="entry name" value="Spore Coat Polysaccharide Biosynthesis Protein SpsA, Chain A"/>
    <property type="match status" value="1"/>
</dbReference>
<dbReference type="EMBL" id="MK250087">
    <property type="protein sequence ID" value="QDY52114.1"/>
    <property type="molecule type" value="Genomic_DNA"/>
</dbReference>
<proteinExistence type="predicted"/>
<dbReference type="InterPro" id="IPR029044">
    <property type="entry name" value="Nucleotide-diphossugar_trans"/>
</dbReference>
<dbReference type="SUPFAM" id="SSF51735">
    <property type="entry name" value="NAD(P)-binding Rossmann-fold domains"/>
    <property type="match status" value="1"/>
</dbReference>
<evidence type="ECO:0008006" key="2">
    <source>
        <dbReference type="Google" id="ProtNLM"/>
    </source>
</evidence>
<dbReference type="PROSITE" id="PS00061">
    <property type="entry name" value="ADH_SHORT"/>
    <property type="match status" value="1"/>
</dbReference>
<dbReference type="Gene3D" id="3.40.50.720">
    <property type="entry name" value="NAD(P)-binding Rossmann-like Domain"/>
    <property type="match status" value="1"/>
</dbReference>
<sequence length="472" mass="54363">MKIICIIPIKHNSERIPGKNYKLFSNKPLYWYIINTVLKSNKINKIVINTDSKLITDGIKSYFNNDKIEFYNRPEHLRPGTTPVNDLLIDTMKSLNLDADLYLQTHTTNPLLKLETIDNCIDFLKNNKNYDSLFTATKFQNRLYKKNDNIIVALNHNINELIPTQDLEPLYEENSCIYLFNRDTLFIKKHRIGNNPYIYLMNDIESQDIDIHSDFYLAEILYKQEININKVLLITGSNGDIAQSIILNFKRKNWTIVGLDIQEKSSVSYLDKYYQCNLENQENFIKVINNIRKDYGKINCFIHNAALQICKPVWEMDDSDWDRTININLKPLYIISNNALDLLKKEESNIISIASVHSIASSDKISLYSMSKSSLVGLTKNLSIELSKFNIRVNSISPGAVNTKMLKEGLLRDSNIKDINILMKNIENKHLLKKIGKPQNIASLCYEINSNDFINGVNYVIDGGVSIKLSTE</sequence>
<organism evidence="1">
    <name type="scientific">Mimiviridae sp. ChoanoV1</name>
    <dbReference type="NCBI Taxonomy" id="2596887"/>
    <lineage>
        <taxon>Viruses</taxon>
        <taxon>Varidnaviria</taxon>
        <taxon>Bamfordvirae</taxon>
        <taxon>Nucleocytoviricota</taxon>
        <taxon>Megaviricetes</taxon>
        <taxon>Imitervirales</taxon>
        <taxon>Schizomimiviridae</taxon>
    </lineage>
</organism>
<dbReference type="PANTHER" id="PTHR21485:SF6">
    <property type="entry name" value="N-ACYLNEURAMINATE CYTIDYLYLTRANSFERASE-RELATED"/>
    <property type="match status" value="1"/>
</dbReference>
<dbReference type="CDD" id="cd05233">
    <property type="entry name" value="SDR_c"/>
    <property type="match status" value="1"/>
</dbReference>
<name>A0A5B8IQ75_9VIRU</name>
<dbReference type="Pfam" id="PF13561">
    <property type="entry name" value="adh_short_C2"/>
    <property type="match status" value="1"/>
</dbReference>
<dbReference type="InterPro" id="IPR020904">
    <property type="entry name" value="Sc_DH/Rdtase_CS"/>
</dbReference>
<dbReference type="GO" id="GO:0008781">
    <property type="term" value="F:N-acylneuraminate cytidylyltransferase activity"/>
    <property type="evidence" value="ECO:0007669"/>
    <property type="project" value="TreeGrafter"/>
</dbReference>
<dbReference type="InterPro" id="IPR050793">
    <property type="entry name" value="CMP-NeuNAc_synthase"/>
</dbReference>
<dbReference type="SUPFAM" id="SSF53448">
    <property type="entry name" value="Nucleotide-diphospho-sugar transferases"/>
    <property type="match status" value="1"/>
</dbReference>